<dbReference type="InterPro" id="IPR052200">
    <property type="entry name" value="Protoporphyrinogen_IX_DH"/>
</dbReference>
<dbReference type="InterPro" id="IPR029039">
    <property type="entry name" value="Flavoprotein-like_sf"/>
</dbReference>
<dbReference type="PANTHER" id="PTHR38030:SF2">
    <property type="entry name" value="PROTOPORPHYRINOGEN IX DEHYDROGENASE [QUINONE]"/>
    <property type="match status" value="1"/>
</dbReference>
<comment type="caution">
    <text evidence="2">The sequence shown here is derived from an EMBL/GenBank/DDBJ whole genome shotgun (WGS) entry which is preliminary data.</text>
</comment>
<dbReference type="GO" id="GO:0070819">
    <property type="term" value="F:menaquinone-dependent protoporphyrinogen oxidase activity"/>
    <property type="evidence" value="ECO:0007669"/>
    <property type="project" value="TreeGrafter"/>
</dbReference>
<feature type="domain" description="Flavodoxin" evidence="1">
    <location>
        <begin position="4"/>
        <end position="139"/>
    </location>
</feature>
<sequence length="162" mass="18455">MKTLIAYAGRTGVTARCARALAIHLNNVTLVDLNAEAVDPADFDGVIIASPVYSHRFERSVKSFLKTYQNVLENKPFACFVTMVEYETFDKVISKEMPETLRRHAVVIENFGGEVNHLNVFGWYDQLIAKSMVQIERKKHPIELLADAPRKFTDQLKKANWI</sequence>
<evidence type="ECO:0000259" key="1">
    <source>
        <dbReference type="Pfam" id="PF12724"/>
    </source>
</evidence>
<keyword evidence="3" id="KW-1185">Reference proteome</keyword>
<dbReference type="OrthoDB" id="2146857at2"/>
<gene>
    <name evidence="2" type="ORF">GHI93_00425</name>
</gene>
<dbReference type="GO" id="GO:0006783">
    <property type="term" value="P:heme biosynthetic process"/>
    <property type="evidence" value="ECO:0007669"/>
    <property type="project" value="TreeGrafter"/>
</dbReference>
<dbReference type="SUPFAM" id="SSF52218">
    <property type="entry name" value="Flavoproteins"/>
    <property type="match status" value="1"/>
</dbReference>
<dbReference type="PANTHER" id="PTHR38030">
    <property type="entry name" value="PROTOPORPHYRINOGEN IX DEHYDROGENASE [MENAQUINONE]"/>
    <property type="match status" value="1"/>
</dbReference>
<accession>A0A7X1Z8G8</accession>
<dbReference type="AlphaFoldDB" id="A0A7X1Z8G8"/>
<dbReference type="EMBL" id="WITJ01000001">
    <property type="protein sequence ID" value="MQW38415.1"/>
    <property type="molecule type" value="Genomic_DNA"/>
</dbReference>
<dbReference type="Proteomes" id="UP000439550">
    <property type="component" value="Unassembled WGS sequence"/>
</dbReference>
<dbReference type="Gene3D" id="3.40.50.360">
    <property type="match status" value="1"/>
</dbReference>
<evidence type="ECO:0000313" key="3">
    <source>
        <dbReference type="Proteomes" id="UP000439550"/>
    </source>
</evidence>
<protein>
    <submittedName>
        <fullName evidence="2">Flavodoxin</fullName>
    </submittedName>
</protein>
<dbReference type="InterPro" id="IPR026816">
    <property type="entry name" value="Flavodoxin_dom"/>
</dbReference>
<proteinExistence type="predicted"/>
<dbReference type="GO" id="GO:0010181">
    <property type="term" value="F:FMN binding"/>
    <property type="evidence" value="ECO:0007669"/>
    <property type="project" value="TreeGrafter"/>
</dbReference>
<organism evidence="2 3">
    <name type="scientific">Lactococcus hircilactis</name>
    <dbReference type="NCBI Taxonomy" id="1494462"/>
    <lineage>
        <taxon>Bacteria</taxon>
        <taxon>Bacillati</taxon>
        <taxon>Bacillota</taxon>
        <taxon>Bacilli</taxon>
        <taxon>Lactobacillales</taxon>
        <taxon>Streptococcaceae</taxon>
        <taxon>Lactococcus</taxon>
    </lineage>
</organism>
<name>A0A7X1Z8G8_9LACT</name>
<dbReference type="Pfam" id="PF12724">
    <property type="entry name" value="Flavodoxin_5"/>
    <property type="match status" value="1"/>
</dbReference>
<reference evidence="2 3" key="1">
    <citation type="submission" date="2019-10" db="EMBL/GenBank/DDBJ databases">
        <authorList>
            <person name="Dong K."/>
        </authorList>
    </citation>
    <scope>NUCLEOTIDE SEQUENCE [LARGE SCALE GENOMIC DNA]</scope>
    <source>
        <strain evidence="2 3">DSM 28960</strain>
    </source>
</reference>
<evidence type="ECO:0000313" key="2">
    <source>
        <dbReference type="EMBL" id="MQW38415.1"/>
    </source>
</evidence>